<gene>
    <name evidence="2" type="ORF">BVC80_8879g51</name>
</gene>
<dbReference type="OrthoDB" id="695739at2759"/>
<comment type="caution">
    <text evidence="2">The sequence shown here is derived from an EMBL/GenBank/DDBJ whole genome shotgun (WGS) entry which is preliminary data.</text>
</comment>
<evidence type="ECO:0000313" key="2">
    <source>
        <dbReference type="EMBL" id="OVA10902.1"/>
    </source>
</evidence>
<dbReference type="FunCoup" id="A0A200QKF1">
    <property type="interactions" value="36"/>
</dbReference>
<evidence type="ECO:0000313" key="3">
    <source>
        <dbReference type="Proteomes" id="UP000195402"/>
    </source>
</evidence>
<dbReference type="Pfam" id="PF03087">
    <property type="entry name" value="BPS1"/>
    <property type="match status" value="1"/>
</dbReference>
<dbReference type="AlphaFoldDB" id="A0A200QKF1"/>
<organism evidence="2 3">
    <name type="scientific">Macleaya cordata</name>
    <name type="common">Five-seeded plume-poppy</name>
    <name type="synonym">Bocconia cordata</name>
    <dbReference type="NCBI Taxonomy" id="56857"/>
    <lineage>
        <taxon>Eukaryota</taxon>
        <taxon>Viridiplantae</taxon>
        <taxon>Streptophyta</taxon>
        <taxon>Embryophyta</taxon>
        <taxon>Tracheophyta</taxon>
        <taxon>Spermatophyta</taxon>
        <taxon>Magnoliopsida</taxon>
        <taxon>Ranunculales</taxon>
        <taxon>Papaveraceae</taxon>
        <taxon>Papaveroideae</taxon>
        <taxon>Macleaya</taxon>
    </lineage>
</organism>
<proteinExistence type="predicted"/>
<dbReference type="GO" id="GO:0048367">
    <property type="term" value="P:shoot system development"/>
    <property type="evidence" value="ECO:0007669"/>
    <property type="project" value="InterPro"/>
</dbReference>
<accession>A0A200QKF1</accession>
<sequence>MVSRFRRNLSFPNRPSSPKKPYHTRSTSLPCRSHPLISQLQDEINNLKIWESKPEIRTSAWLCEGLIMLKNVHDSFEDLLHLSQTQDSLRRSDWVEKLLEDYLRFVDVYGIFRASIVSLKEEQLAAQVAIRRKDDSKISSYVKSRKKIDKEMMKLGSAVRFTGDYSVSEGDAELAGVLRDVNEVTVSVTICLIRGISGASSSINSKSNKSSLMRWKLWKKTNEKEEGIREVVEVMESLCEMKKLGGNDDEEERIRVLDRMEGLDECIGEIESGSERVFRSLINTRVSLLNILTQ</sequence>
<reference evidence="2" key="1">
    <citation type="journal article" date="2017" name="Mol. Plant">
        <title>The Genome of Medicinal Plant Macleaya cordata Provides New Insights into Benzylisoquinoline Alkaloids Metabolism.</title>
        <authorList>
            <person name="Liu X."/>
            <person name="Liu Y."/>
            <person name="Huang P."/>
            <person name="Ma Y."/>
            <person name="Qing Z."/>
            <person name="Tang Q."/>
            <person name="Cao H."/>
            <person name="Cheng P."/>
            <person name="Zheng Y."/>
            <person name="Yuan Z."/>
            <person name="Zhou Y."/>
            <person name="Liu J."/>
            <person name="Tang Z."/>
            <person name="Zhuo Y."/>
            <person name="Zhang Y."/>
            <person name="Yu L."/>
            <person name="Huang J."/>
            <person name="Yang P."/>
            <person name="Peng Q."/>
            <person name="Zhang J."/>
            <person name="Jiang W."/>
            <person name="Zhang Z."/>
            <person name="Lin K."/>
            <person name="Ro D.K."/>
            <person name="Chen X."/>
            <person name="Xiong X."/>
            <person name="Shang Y."/>
            <person name="Huang S."/>
            <person name="Zeng J."/>
        </authorList>
    </citation>
    <scope>NUCLEOTIDE SEQUENCE [LARGE SCALE GENOMIC DNA]</scope>
    <source>
        <strain evidence="2">BLH2017</strain>
        <tissue evidence="2">Root</tissue>
    </source>
</reference>
<keyword evidence="3" id="KW-1185">Reference proteome</keyword>
<protein>
    <submittedName>
        <fullName evidence="2">Uncharacterized protein</fullName>
    </submittedName>
</protein>
<name>A0A200QKF1_MACCD</name>
<dbReference type="GO" id="GO:0048364">
    <property type="term" value="P:root development"/>
    <property type="evidence" value="ECO:0007669"/>
    <property type="project" value="InterPro"/>
</dbReference>
<dbReference type="Proteomes" id="UP000195402">
    <property type="component" value="Unassembled WGS sequence"/>
</dbReference>
<dbReference type="OMA" id="DLKSWSW"/>
<feature type="region of interest" description="Disordered" evidence="1">
    <location>
        <begin position="1"/>
        <end position="28"/>
    </location>
</feature>
<dbReference type="PANTHER" id="PTHR33070">
    <property type="entry name" value="OS06G0725500 PROTEIN"/>
    <property type="match status" value="1"/>
</dbReference>
<dbReference type="EMBL" id="MVGT01001783">
    <property type="protein sequence ID" value="OVA10902.1"/>
    <property type="molecule type" value="Genomic_DNA"/>
</dbReference>
<dbReference type="STRING" id="56857.A0A200QKF1"/>
<dbReference type="InParanoid" id="A0A200QKF1"/>
<dbReference type="InterPro" id="IPR004320">
    <property type="entry name" value="BPS1_pln"/>
</dbReference>
<dbReference type="PANTHER" id="PTHR33070:SF49">
    <property type="entry name" value="OS06G0725500 PROTEIN"/>
    <property type="match status" value="1"/>
</dbReference>
<evidence type="ECO:0000256" key="1">
    <source>
        <dbReference type="SAM" id="MobiDB-lite"/>
    </source>
</evidence>